<protein>
    <submittedName>
        <fullName evidence="2">Uncharacterized protein</fullName>
    </submittedName>
</protein>
<comment type="caution">
    <text evidence="2">The sequence shown here is derived from an EMBL/GenBank/DDBJ whole genome shotgun (WGS) entry which is preliminary data.</text>
</comment>
<evidence type="ECO:0000313" key="3">
    <source>
        <dbReference type="Proteomes" id="UP001189429"/>
    </source>
</evidence>
<sequence>MPGMAGMPGPCGGFGGAFGGMPGPCLAFGAFGAAPCGGMPAMTLPPLCGCGHAGGWRGMPGMCGGLAMFPGMGGAALAVGWPGPPGAAAARGGAGAARSRSGRGRQGRPGRRKRAPSSVGGGRPRKERSPSRYERRLSPSSRSSSSSS</sequence>
<accession>A0ABN9SI96</accession>
<feature type="compositionally biased region" description="Low complexity" evidence="1">
    <location>
        <begin position="82"/>
        <end position="99"/>
    </location>
</feature>
<proteinExistence type="predicted"/>
<organism evidence="2 3">
    <name type="scientific">Prorocentrum cordatum</name>
    <dbReference type="NCBI Taxonomy" id="2364126"/>
    <lineage>
        <taxon>Eukaryota</taxon>
        <taxon>Sar</taxon>
        <taxon>Alveolata</taxon>
        <taxon>Dinophyceae</taxon>
        <taxon>Prorocentrales</taxon>
        <taxon>Prorocentraceae</taxon>
        <taxon>Prorocentrum</taxon>
    </lineage>
</organism>
<reference evidence="2" key="1">
    <citation type="submission" date="2023-10" db="EMBL/GenBank/DDBJ databases">
        <authorList>
            <person name="Chen Y."/>
            <person name="Shah S."/>
            <person name="Dougan E. K."/>
            <person name="Thang M."/>
            <person name="Chan C."/>
        </authorList>
    </citation>
    <scope>NUCLEOTIDE SEQUENCE [LARGE SCALE GENOMIC DNA]</scope>
</reference>
<keyword evidence="3" id="KW-1185">Reference proteome</keyword>
<name>A0ABN9SI96_9DINO</name>
<feature type="compositionally biased region" description="Low complexity" evidence="1">
    <location>
        <begin position="138"/>
        <end position="148"/>
    </location>
</feature>
<gene>
    <name evidence="2" type="ORF">PCOR1329_LOCUS29742</name>
</gene>
<feature type="compositionally biased region" description="Basic residues" evidence="1">
    <location>
        <begin position="100"/>
        <end position="115"/>
    </location>
</feature>
<evidence type="ECO:0000256" key="1">
    <source>
        <dbReference type="SAM" id="MobiDB-lite"/>
    </source>
</evidence>
<feature type="region of interest" description="Disordered" evidence="1">
    <location>
        <begin position="82"/>
        <end position="148"/>
    </location>
</feature>
<dbReference type="Proteomes" id="UP001189429">
    <property type="component" value="Unassembled WGS sequence"/>
</dbReference>
<feature type="compositionally biased region" description="Basic and acidic residues" evidence="1">
    <location>
        <begin position="127"/>
        <end position="137"/>
    </location>
</feature>
<evidence type="ECO:0000313" key="2">
    <source>
        <dbReference type="EMBL" id="CAK0831418.1"/>
    </source>
</evidence>
<dbReference type="EMBL" id="CAUYUJ010011240">
    <property type="protein sequence ID" value="CAK0831418.1"/>
    <property type="molecule type" value="Genomic_DNA"/>
</dbReference>